<keyword evidence="3" id="KW-1185">Reference proteome</keyword>
<proteinExistence type="predicted"/>
<gene>
    <name evidence="2" type="ORF">GE061_015945</name>
</gene>
<dbReference type="Proteomes" id="UP000466442">
    <property type="component" value="Unassembled WGS sequence"/>
</dbReference>
<dbReference type="Pfam" id="PF16727">
    <property type="entry name" value="REV1_C"/>
    <property type="match status" value="1"/>
</dbReference>
<dbReference type="Gene3D" id="1.20.58.1280">
    <property type="entry name" value="DNA repair protein Rev1, C-terminal domain"/>
    <property type="match status" value="1"/>
</dbReference>
<comment type="caution">
    <text evidence="2">The sequence shown here is derived from an EMBL/GenBank/DDBJ whole genome shotgun (WGS) entry which is preliminary data.</text>
</comment>
<organism evidence="2 3">
    <name type="scientific">Apolygus lucorum</name>
    <name type="common">Small green plant bug</name>
    <name type="synonym">Lygocoris lucorum</name>
    <dbReference type="NCBI Taxonomy" id="248454"/>
    <lineage>
        <taxon>Eukaryota</taxon>
        <taxon>Metazoa</taxon>
        <taxon>Ecdysozoa</taxon>
        <taxon>Arthropoda</taxon>
        <taxon>Hexapoda</taxon>
        <taxon>Insecta</taxon>
        <taxon>Pterygota</taxon>
        <taxon>Neoptera</taxon>
        <taxon>Paraneoptera</taxon>
        <taxon>Hemiptera</taxon>
        <taxon>Heteroptera</taxon>
        <taxon>Panheteroptera</taxon>
        <taxon>Cimicomorpha</taxon>
        <taxon>Miridae</taxon>
        <taxon>Mirini</taxon>
        <taxon>Apolygus</taxon>
    </lineage>
</organism>
<dbReference type="AlphaFoldDB" id="A0A8S9XG13"/>
<protein>
    <recommendedName>
        <fullName evidence="1">DNA repair protein Rev1 C-terminal domain-containing protein</fullName>
    </recommendedName>
</protein>
<accession>A0A8S9XG13</accession>
<sequence>EAHKIIKRLNIDSKELRGVGIQLSRLEAAATTKNKLKDFFTARAGASHDKCVDLGVETVKTNAFSEKETPVEKARVHSTVSLPVQSDHSTIKKPSKRRGSTEVDSFISPADLRVMIKKWIESEDSPKGRDKRIIKGYLIQLCAAHQLEDVFVILKAFFVYVKRYKNSDSWINAYQSIVEKSKAGKTCSEKTGGGENHLASPASPDNCVDRGLLCNCKPIDSRI</sequence>
<evidence type="ECO:0000313" key="3">
    <source>
        <dbReference type="Proteomes" id="UP000466442"/>
    </source>
</evidence>
<dbReference type="InterPro" id="IPR038401">
    <property type="entry name" value="Rev1_C_sf"/>
</dbReference>
<feature type="non-terminal residue" evidence="2">
    <location>
        <position position="1"/>
    </location>
</feature>
<dbReference type="InterPro" id="IPR031991">
    <property type="entry name" value="Rev1_C"/>
</dbReference>
<evidence type="ECO:0000313" key="2">
    <source>
        <dbReference type="EMBL" id="KAF6207499.1"/>
    </source>
</evidence>
<name>A0A8S9XG13_APOLU</name>
<dbReference type="EMBL" id="WIXP02000007">
    <property type="protein sequence ID" value="KAF6207499.1"/>
    <property type="molecule type" value="Genomic_DNA"/>
</dbReference>
<evidence type="ECO:0000259" key="1">
    <source>
        <dbReference type="Pfam" id="PF16727"/>
    </source>
</evidence>
<feature type="domain" description="DNA repair protein Rev1 C-terminal" evidence="1">
    <location>
        <begin position="111"/>
        <end position="180"/>
    </location>
</feature>
<reference evidence="2" key="1">
    <citation type="journal article" date="2021" name="Mol. Ecol. Resour.">
        <title>Apolygus lucorum genome provides insights into omnivorousness and mesophyll feeding.</title>
        <authorList>
            <person name="Liu Y."/>
            <person name="Liu H."/>
            <person name="Wang H."/>
            <person name="Huang T."/>
            <person name="Liu B."/>
            <person name="Yang B."/>
            <person name="Yin L."/>
            <person name="Li B."/>
            <person name="Zhang Y."/>
            <person name="Zhang S."/>
            <person name="Jiang F."/>
            <person name="Zhang X."/>
            <person name="Ren Y."/>
            <person name="Wang B."/>
            <person name="Wang S."/>
            <person name="Lu Y."/>
            <person name="Wu K."/>
            <person name="Fan W."/>
            <person name="Wang G."/>
        </authorList>
    </citation>
    <scope>NUCLEOTIDE SEQUENCE</scope>
    <source>
        <strain evidence="2">12Hb</strain>
    </source>
</reference>